<name>A0ACC2PI52_9HYME</name>
<dbReference type="Proteomes" id="UP001239111">
    <property type="component" value="Chromosome 1"/>
</dbReference>
<proteinExistence type="predicted"/>
<evidence type="ECO:0000313" key="2">
    <source>
        <dbReference type="Proteomes" id="UP001239111"/>
    </source>
</evidence>
<comment type="caution">
    <text evidence="1">The sequence shown here is derived from an EMBL/GenBank/DDBJ whole genome shotgun (WGS) entry which is preliminary data.</text>
</comment>
<sequence length="789" mass="88026">MPKDNTEYIRMLQKQRTRAKAQAVKYTPATITLQVIGNGGGTEPRSVFLITDHSNYLFNCGEGSQRLAAEHHVKLTKIENIFVTRPVWKNMGGLPGFALTIQDTGVPSLRLHGAPGIGDLIESTKNFIVLHQLELLEADTTKDFTDHAMNITYVPLKDPKRTESDDTTIAEIMLDNVNYYDYVFNSNGKRARPSREDRKLMKTTGRVTDIMCYICKLHPKAGALDFEKCLALGIGAGPHLGRLKAGEDVTMPDGKFIKSSDVVSSASPGPIVIVLECPDEDWIDVVTSNAAFSKYQESTVKDDTVSCIVHFTPDDVLNNPRYQDWMRKFGPTTEHLIINEKNVGVASEAMHKMQHQLHLIHPTIFPLFKDVEYNNPVNEGLPGSSIESNSNDEPDQKTETNAEHQTSGTASPNGLILRRCQTGNAFNLRPHDGFQPNIVELTPKKYIQDALEIDGFLDSLADLQTRVNAQEKLLADAPEYPKLVMLGTGSSIPNKVRNTSGILLQFAEDKSMILDCGESTAAQITRAFGKSESERIFKTIKAVYVSHLHADHHLGLIGILKERGKYCDEPVFLLAPHQIIGYLDFYHNRFEPIRDWIKLVSNRDILLNQPILASSTEKDLYEALDVASISTTFVAHCSYAYGVAITMKDGRKICYSGDTMPSDNLVKLGDNSFLLIHEATMEDGLENEALTKRHSTISQAINAGVKTNSEFTLLTHFSQRYSKLPVLPSNADLSQVGISYDFMKVSLSKLSLLPLFYPSLNILFTEFRALLDERAMKRELSKEWVKKAT</sequence>
<reference evidence="1" key="1">
    <citation type="submission" date="2023-04" db="EMBL/GenBank/DDBJ databases">
        <title>A chromosome-level genome assembly of the parasitoid wasp Eretmocerus hayati.</title>
        <authorList>
            <person name="Zhong Y."/>
            <person name="Liu S."/>
            <person name="Liu Y."/>
        </authorList>
    </citation>
    <scope>NUCLEOTIDE SEQUENCE</scope>
    <source>
        <strain evidence="1">ZJU_SS_LIU_2023</strain>
    </source>
</reference>
<accession>A0ACC2PI52</accession>
<gene>
    <name evidence="1" type="ORF">QAD02_018915</name>
</gene>
<evidence type="ECO:0000313" key="1">
    <source>
        <dbReference type="EMBL" id="KAJ8683123.1"/>
    </source>
</evidence>
<organism evidence="1 2">
    <name type="scientific">Eretmocerus hayati</name>
    <dbReference type="NCBI Taxonomy" id="131215"/>
    <lineage>
        <taxon>Eukaryota</taxon>
        <taxon>Metazoa</taxon>
        <taxon>Ecdysozoa</taxon>
        <taxon>Arthropoda</taxon>
        <taxon>Hexapoda</taxon>
        <taxon>Insecta</taxon>
        <taxon>Pterygota</taxon>
        <taxon>Neoptera</taxon>
        <taxon>Endopterygota</taxon>
        <taxon>Hymenoptera</taxon>
        <taxon>Apocrita</taxon>
        <taxon>Proctotrupomorpha</taxon>
        <taxon>Chalcidoidea</taxon>
        <taxon>Aphelinidae</taxon>
        <taxon>Aphelininae</taxon>
        <taxon>Eretmocerus</taxon>
    </lineage>
</organism>
<dbReference type="EMBL" id="CM056741">
    <property type="protein sequence ID" value="KAJ8683123.1"/>
    <property type="molecule type" value="Genomic_DNA"/>
</dbReference>
<keyword evidence="2" id="KW-1185">Reference proteome</keyword>
<protein>
    <submittedName>
        <fullName evidence="1">Uncharacterized protein</fullName>
    </submittedName>
</protein>